<dbReference type="GO" id="GO:0005737">
    <property type="term" value="C:cytoplasm"/>
    <property type="evidence" value="ECO:0007669"/>
    <property type="project" value="TreeGrafter"/>
</dbReference>
<dbReference type="GO" id="GO:0005524">
    <property type="term" value="F:ATP binding"/>
    <property type="evidence" value="ECO:0007669"/>
    <property type="project" value="UniProtKB-UniRule"/>
</dbReference>
<accession>A0AA88HB92</accession>
<keyword evidence="1 6" id="KW-0547">Nucleotide-binding</keyword>
<dbReference type="InterPro" id="IPR036961">
    <property type="entry name" value="Kinesin_motor_dom_sf"/>
</dbReference>
<dbReference type="Gene3D" id="3.40.850.10">
    <property type="entry name" value="Kinesin motor domain"/>
    <property type="match status" value="2"/>
</dbReference>
<evidence type="ECO:0000313" key="8">
    <source>
        <dbReference type="EMBL" id="KAK2702232.1"/>
    </source>
</evidence>
<dbReference type="SUPFAM" id="SSF52540">
    <property type="entry name" value="P-loop containing nucleoside triphosphate hydrolases"/>
    <property type="match status" value="1"/>
</dbReference>
<reference evidence="8" key="1">
    <citation type="submission" date="2023-07" db="EMBL/GenBank/DDBJ databases">
        <title>Chromosome-level genome assembly of Artemia franciscana.</title>
        <authorList>
            <person name="Jo E."/>
        </authorList>
    </citation>
    <scope>NUCLEOTIDE SEQUENCE</scope>
    <source>
        <tissue evidence="8">Whole body</tissue>
    </source>
</reference>
<dbReference type="Pfam" id="PF00063">
    <property type="entry name" value="Myosin_head"/>
    <property type="match status" value="1"/>
</dbReference>
<proteinExistence type="inferred from homology"/>
<evidence type="ECO:0000259" key="7">
    <source>
        <dbReference type="PROSITE" id="PS51456"/>
    </source>
</evidence>
<evidence type="ECO:0000256" key="6">
    <source>
        <dbReference type="PROSITE-ProRule" id="PRU00782"/>
    </source>
</evidence>
<dbReference type="GO" id="GO:0016459">
    <property type="term" value="C:myosin complex"/>
    <property type="evidence" value="ECO:0007669"/>
    <property type="project" value="UniProtKB-KW"/>
</dbReference>
<feature type="binding site" evidence="6">
    <location>
        <begin position="167"/>
        <end position="174"/>
    </location>
    <ligand>
        <name>ATP</name>
        <dbReference type="ChEBI" id="CHEBI:30616"/>
    </ligand>
</feature>
<comment type="caution">
    <text evidence="8">The sequence shown here is derived from an EMBL/GenBank/DDBJ whole genome shotgun (WGS) entry which is preliminary data.</text>
</comment>
<keyword evidence="5 6" id="KW-0009">Actin-binding</keyword>
<dbReference type="Proteomes" id="UP001187531">
    <property type="component" value="Unassembled WGS sequence"/>
</dbReference>
<name>A0AA88HB92_ARTSF</name>
<gene>
    <name evidence="8" type="ORF">QYM36_019156</name>
</gene>
<evidence type="ECO:0000313" key="9">
    <source>
        <dbReference type="Proteomes" id="UP001187531"/>
    </source>
</evidence>
<protein>
    <recommendedName>
        <fullName evidence="7">Myosin motor domain-containing protein</fullName>
    </recommendedName>
</protein>
<keyword evidence="4 6" id="KW-0505">Motor protein</keyword>
<dbReference type="InterPro" id="IPR001609">
    <property type="entry name" value="Myosin_head_motor_dom-like"/>
</dbReference>
<feature type="domain" description="Myosin motor" evidence="7">
    <location>
        <begin position="108"/>
        <end position="208"/>
    </location>
</feature>
<dbReference type="AlphaFoldDB" id="A0AA88HB92"/>
<comment type="caution">
    <text evidence="6">Lacks conserved residue(s) required for the propagation of feature annotation.</text>
</comment>
<keyword evidence="9" id="KW-1185">Reference proteome</keyword>
<dbReference type="GO" id="GO:0007015">
    <property type="term" value="P:actin filament organization"/>
    <property type="evidence" value="ECO:0007669"/>
    <property type="project" value="TreeGrafter"/>
</dbReference>
<feature type="non-terminal residue" evidence="8">
    <location>
        <position position="1"/>
    </location>
</feature>
<dbReference type="GO" id="GO:0000146">
    <property type="term" value="F:microfilament motor activity"/>
    <property type="evidence" value="ECO:0007669"/>
    <property type="project" value="TreeGrafter"/>
</dbReference>
<comment type="similarity">
    <text evidence="6">Belongs to the TRAFAC class myosin-kinesin ATPase superfamily. Myosin family.</text>
</comment>
<dbReference type="PROSITE" id="PS51456">
    <property type="entry name" value="MYOSIN_MOTOR"/>
    <property type="match status" value="1"/>
</dbReference>
<dbReference type="GO" id="GO:0051015">
    <property type="term" value="F:actin filament binding"/>
    <property type="evidence" value="ECO:0007669"/>
    <property type="project" value="TreeGrafter"/>
</dbReference>
<keyword evidence="3 6" id="KW-0518">Myosin</keyword>
<sequence>MVYAEEECKLKMPRLPVQEIHVKDVKELPFLCNPDFLVGTNDLTGLSYLHEPAILNSLKQRFINDNIIYTRCVHECSSKVNVVQKYSSKVNVVQKCSSKVNVVQKCIILVAVNPYRDLGIYDDYTIQAYHHDENQDRNLDPHVYSVAKEAYTQLERDSQDQSIIVSGESGAGKTVSAKYTMRYFATAGGSSAETQIEKKVLISSPVME</sequence>
<keyword evidence="2 6" id="KW-0067">ATP-binding</keyword>
<dbReference type="PANTHER" id="PTHR13140:SF706">
    <property type="entry name" value="DILUTE CLASS UNCONVENTIONAL MYOSIN, ISOFORM C"/>
    <property type="match status" value="1"/>
</dbReference>
<dbReference type="PRINTS" id="PR00193">
    <property type="entry name" value="MYOSINHEAVY"/>
</dbReference>
<evidence type="ECO:0000256" key="1">
    <source>
        <dbReference type="ARBA" id="ARBA00022741"/>
    </source>
</evidence>
<evidence type="ECO:0000256" key="3">
    <source>
        <dbReference type="ARBA" id="ARBA00023123"/>
    </source>
</evidence>
<dbReference type="GO" id="GO:0016020">
    <property type="term" value="C:membrane"/>
    <property type="evidence" value="ECO:0007669"/>
    <property type="project" value="TreeGrafter"/>
</dbReference>
<evidence type="ECO:0000256" key="2">
    <source>
        <dbReference type="ARBA" id="ARBA00022840"/>
    </source>
</evidence>
<dbReference type="PANTHER" id="PTHR13140">
    <property type="entry name" value="MYOSIN"/>
    <property type="match status" value="1"/>
</dbReference>
<organism evidence="8 9">
    <name type="scientific">Artemia franciscana</name>
    <name type="common">Brine shrimp</name>
    <name type="synonym">Artemia sanfranciscana</name>
    <dbReference type="NCBI Taxonomy" id="6661"/>
    <lineage>
        <taxon>Eukaryota</taxon>
        <taxon>Metazoa</taxon>
        <taxon>Ecdysozoa</taxon>
        <taxon>Arthropoda</taxon>
        <taxon>Crustacea</taxon>
        <taxon>Branchiopoda</taxon>
        <taxon>Anostraca</taxon>
        <taxon>Artemiidae</taxon>
        <taxon>Artemia</taxon>
    </lineage>
</organism>
<evidence type="ECO:0000256" key="4">
    <source>
        <dbReference type="ARBA" id="ARBA00023175"/>
    </source>
</evidence>
<dbReference type="InterPro" id="IPR027417">
    <property type="entry name" value="P-loop_NTPase"/>
</dbReference>
<evidence type="ECO:0000256" key="5">
    <source>
        <dbReference type="ARBA" id="ARBA00023203"/>
    </source>
</evidence>
<dbReference type="EMBL" id="JAVRJZ010000544">
    <property type="protein sequence ID" value="KAK2702232.1"/>
    <property type="molecule type" value="Genomic_DNA"/>
</dbReference>